<evidence type="ECO:0000313" key="1">
    <source>
        <dbReference type="EMBL" id="KAK8057242.1"/>
    </source>
</evidence>
<reference evidence="1 2" key="1">
    <citation type="submission" date="2023-01" db="EMBL/GenBank/DDBJ databases">
        <title>Analysis of 21 Apiospora genomes using comparative genomics revels a genus with tremendous synthesis potential of carbohydrate active enzymes and secondary metabolites.</title>
        <authorList>
            <person name="Sorensen T."/>
        </authorList>
    </citation>
    <scope>NUCLEOTIDE SEQUENCE [LARGE SCALE GENOMIC DNA]</scope>
    <source>
        <strain evidence="1 2">CBS 83171</strain>
    </source>
</reference>
<gene>
    <name evidence="1" type="ORF">PG996_011179</name>
</gene>
<organism evidence="1 2">
    <name type="scientific">Apiospora saccharicola</name>
    <dbReference type="NCBI Taxonomy" id="335842"/>
    <lineage>
        <taxon>Eukaryota</taxon>
        <taxon>Fungi</taxon>
        <taxon>Dikarya</taxon>
        <taxon>Ascomycota</taxon>
        <taxon>Pezizomycotina</taxon>
        <taxon>Sordariomycetes</taxon>
        <taxon>Xylariomycetidae</taxon>
        <taxon>Amphisphaeriales</taxon>
        <taxon>Apiosporaceae</taxon>
        <taxon>Apiospora</taxon>
    </lineage>
</organism>
<keyword evidence="2" id="KW-1185">Reference proteome</keyword>
<dbReference type="EMBL" id="JAQQWM010000007">
    <property type="protein sequence ID" value="KAK8057242.1"/>
    <property type="molecule type" value="Genomic_DNA"/>
</dbReference>
<evidence type="ECO:0000313" key="2">
    <source>
        <dbReference type="Proteomes" id="UP001446871"/>
    </source>
</evidence>
<protein>
    <submittedName>
        <fullName evidence="1">Uncharacterized protein</fullName>
    </submittedName>
</protein>
<name>A0ABR1UEA6_9PEZI</name>
<comment type="caution">
    <text evidence="1">The sequence shown here is derived from an EMBL/GenBank/DDBJ whole genome shotgun (WGS) entry which is preliminary data.</text>
</comment>
<proteinExistence type="predicted"/>
<sequence>MESDNEDLVGSFRNLGLREGDRSTSQACGSCQVTELQDIIRQFTRSSNLAVLEAERFRSRLENTNAPSTAIVQKLRNEDLADLIRNVRNAMKLVSNFNEKAVFDSLLSLGERDKLPATDRSNVEELLSCHSGEISNIIQKVLASVSNPSHVLLAVAEECYRQATDIHGRLDSGICQDQRAERCLEWPYDPDYEAEAYYEHEDLLDIDENYRNAHQQRLERKLEVESRDRQTYKRCWIDFCIQVVNNSPGGPTLFHPPASSDSEHLCLYAAEIPSYLFRTFDNRSPGSSNAEVVSSVLSASGSEESRIDLLTLEEERAISLLHKHLANNKPSDSPVTYDDNLVSWTNSPLFAIQYAVYRLHNEDITNSKSDINICAVDTTDFLRGQFVRDICLIESYYEAAVRLDIYAFDFFRFRLQRKEFDNGEYLSQGALYHAGRSCLVSLPQLEEAGLYDLFPEFSDPRGYREWYKRCKELRESYWSVRQNTSKEEIHLSLKLGSCFSRSNRLNMAIMLLAFKNRNLKIVRSCYGIRPIVEFLFSAILLAYLAVCHTAPNNFFVPPRWATRPVEVRRYWEITMALKMSGKANAIGGGLTSVSIKDDPLTNYQTLRDIFA</sequence>
<accession>A0ABR1UEA6</accession>
<dbReference type="Proteomes" id="UP001446871">
    <property type="component" value="Unassembled WGS sequence"/>
</dbReference>